<dbReference type="Pfam" id="PF02086">
    <property type="entry name" value="MethyltransfD12"/>
    <property type="match status" value="1"/>
</dbReference>
<dbReference type="Gene3D" id="3.40.50.150">
    <property type="entry name" value="Vaccinia Virus protein VP39"/>
    <property type="match status" value="1"/>
</dbReference>
<dbReference type="STRING" id="1110504.MAGb_2630"/>
<dbReference type="InterPro" id="IPR012327">
    <property type="entry name" value="MeTrfase_D12"/>
</dbReference>
<keyword evidence="1 4" id="KW-0489">Methyltransferase</keyword>
<dbReference type="OrthoDB" id="9805629at2"/>
<sequence length="366" mass="42406">MDGKKLLKQLFNEQINPAFNTDPLFTFSSINNDRVNIKSRRYLGAKTKLLYFIYHAIKDKLNDIDTFADIFGGTGVVSYMFQQLNKKIIINDILESNFVCYNAWFGNQKVDINKIKLLLDELNNLNPIYPNYVSENFGNKYFSEYNAMKIGLIREKIDSYKVNKREKDILLTSLLYAMDKIANTTGHYDAYIKRNIIDKHLFLQLPDLSVNNNGNKIFCEDANQLIRHIKADLVYIDTPYNSRQYSSTYHIVENIITWKKPEVEGATSKMVNRKDKNSLYCTKNAFNAFTDLIENIQAKYILVSFSNMENKGNARSNNKITHNQIVDTLKLKGKVTVFESGHNPYTTGKSKINNHREILYLCVTKK</sequence>
<accession>I5D650</accession>
<dbReference type="PATRIC" id="fig|1110504.5.peg.267"/>
<dbReference type="PRINTS" id="PR00505">
    <property type="entry name" value="D12N6MTFRASE"/>
</dbReference>
<dbReference type="InterPro" id="IPR029063">
    <property type="entry name" value="SAM-dependent_MTases_sf"/>
</dbReference>
<dbReference type="SUPFAM" id="SSF53335">
    <property type="entry name" value="S-adenosyl-L-methionine-dependent methyltransferases"/>
    <property type="match status" value="1"/>
</dbReference>
<organism evidence="4 5">
    <name type="scientific">Mycoplasmopsis agalactiae 14628</name>
    <dbReference type="NCBI Taxonomy" id="1110504"/>
    <lineage>
        <taxon>Bacteria</taxon>
        <taxon>Bacillati</taxon>
        <taxon>Mycoplasmatota</taxon>
        <taxon>Mycoplasmoidales</taxon>
        <taxon>Metamycoplasmataceae</taxon>
        <taxon>Mycoplasmopsis</taxon>
    </lineage>
</organism>
<reference evidence="4 5" key="1">
    <citation type="journal article" date="2012" name="Appl. Environ. Microbiol.">
        <title>Emergence of Atypical Mycoplasma agalactiae Strains Harboring a New Prophage and Associated with an Alpine Wild Ungulate Mortality Episode.</title>
        <authorList>
            <person name="Tardy F."/>
            <person name="Baranowski E."/>
            <person name="Nouvel L.X."/>
            <person name="Mick V."/>
            <person name="Manso-Silvan L."/>
            <person name="Thiaucourt F."/>
            <person name="Thebault P."/>
            <person name="Breton M."/>
            <person name="Sirand-Pugnet P."/>
            <person name="Blanchard A."/>
            <person name="Garnier A."/>
            <person name="Gibert P."/>
            <person name="Game Y."/>
            <person name="Poumarat F."/>
            <person name="Citti C."/>
        </authorList>
    </citation>
    <scope>NUCLEOTIDE SEQUENCE [LARGE SCALE GENOMIC DNA]</scope>
    <source>
        <strain evidence="4 5">14628</strain>
    </source>
</reference>
<keyword evidence="2 4" id="KW-0808">Transferase</keyword>
<dbReference type="GO" id="GO:0009007">
    <property type="term" value="F:site-specific DNA-methyltransferase (adenine-specific) activity"/>
    <property type="evidence" value="ECO:0007669"/>
    <property type="project" value="UniProtKB-EC"/>
</dbReference>
<keyword evidence="3" id="KW-0949">S-adenosyl-L-methionine</keyword>
<evidence type="ECO:0000313" key="5">
    <source>
        <dbReference type="Proteomes" id="UP000003181"/>
    </source>
</evidence>
<proteinExistence type="predicted"/>
<evidence type="ECO:0000256" key="3">
    <source>
        <dbReference type="ARBA" id="ARBA00022691"/>
    </source>
</evidence>
<evidence type="ECO:0000256" key="2">
    <source>
        <dbReference type="ARBA" id="ARBA00022679"/>
    </source>
</evidence>
<dbReference type="GO" id="GO:0009307">
    <property type="term" value="P:DNA restriction-modification system"/>
    <property type="evidence" value="ECO:0007669"/>
    <property type="project" value="InterPro"/>
</dbReference>
<dbReference type="Proteomes" id="UP000003181">
    <property type="component" value="Unassembled WGS sequence"/>
</dbReference>
<dbReference type="EMBL" id="AJPR01000006">
    <property type="protein sequence ID" value="EIN15159.1"/>
    <property type="molecule type" value="Genomic_DNA"/>
</dbReference>
<evidence type="ECO:0000256" key="1">
    <source>
        <dbReference type="ARBA" id="ARBA00022603"/>
    </source>
</evidence>
<gene>
    <name evidence="4" type="ORF">MAGb_2630</name>
</gene>
<dbReference type="RefSeq" id="WP_004024025.1">
    <property type="nucleotide sequence ID" value="NZ_AJPR01000006.1"/>
</dbReference>
<evidence type="ECO:0000313" key="4">
    <source>
        <dbReference type="EMBL" id="EIN15159.1"/>
    </source>
</evidence>
<comment type="caution">
    <text evidence="4">The sequence shown here is derived from an EMBL/GenBank/DDBJ whole genome shotgun (WGS) entry which is preliminary data.</text>
</comment>
<name>I5D650_MYCAA</name>
<protein>
    <submittedName>
        <fullName evidence="4">Adenine-specific DNA methyltransferase</fullName>
    </submittedName>
</protein>
<dbReference type="GO" id="GO:0032259">
    <property type="term" value="P:methylation"/>
    <property type="evidence" value="ECO:0007669"/>
    <property type="project" value="UniProtKB-KW"/>
</dbReference>
<dbReference type="AlphaFoldDB" id="I5D650"/>